<reference evidence="2 3" key="1">
    <citation type="submission" date="2019-12" db="EMBL/GenBank/DDBJ databases">
        <authorList>
            <person name="Kim Y.S."/>
        </authorList>
    </citation>
    <scope>NUCLEOTIDE SEQUENCE [LARGE SCALE GENOMIC DNA]</scope>
    <source>
        <strain evidence="2 3">MMS17-SY077</strain>
    </source>
</reference>
<accession>A0A6I4NUF7</accession>
<protein>
    <recommendedName>
        <fullName evidence="1">YdhG-like domain-containing protein</fullName>
    </recommendedName>
</protein>
<keyword evidence="3" id="KW-1185">Reference proteome</keyword>
<name>A0A6I4NUF7_9MICO</name>
<dbReference type="Proteomes" id="UP000438182">
    <property type="component" value="Unassembled WGS sequence"/>
</dbReference>
<gene>
    <name evidence="2" type="ORF">GB864_05030</name>
</gene>
<dbReference type="Pfam" id="PF08818">
    <property type="entry name" value="DUF1801"/>
    <property type="match status" value="1"/>
</dbReference>
<feature type="domain" description="YdhG-like" evidence="1">
    <location>
        <begin position="17"/>
        <end position="133"/>
    </location>
</feature>
<dbReference type="RefSeq" id="WP_160423257.1">
    <property type="nucleotide sequence ID" value="NZ_WSTA01000015.1"/>
</dbReference>
<comment type="caution">
    <text evidence="2">The sequence shown here is derived from an EMBL/GenBank/DDBJ whole genome shotgun (WGS) entry which is preliminary data.</text>
</comment>
<evidence type="ECO:0000259" key="1">
    <source>
        <dbReference type="Pfam" id="PF08818"/>
    </source>
</evidence>
<dbReference type="AlphaFoldDB" id="A0A6I4NUF7"/>
<dbReference type="InterPro" id="IPR014922">
    <property type="entry name" value="YdhG-like"/>
</dbReference>
<organism evidence="2 3">
    <name type="scientific">Agromyces seonyuensis</name>
    <dbReference type="NCBI Taxonomy" id="2662446"/>
    <lineage>
        <taxon>Bacteria</taxon>
        <taxon>Bacillati</taxon>
        <taxon>Actinomycetota</taxon>
        <taxon>Actinomycetes</taxon>
        <taxon>Micrococcales</taxon>
        <taxon>Microbacteriaceae</taxon>
        <taxon>Agromyces</taxon>
    </lineage>
</organism>
<proteinExistence type="predicted"/>
<sequence>MERTGADVDAFLAEHERAAELEALDGLIRAELGGLERVLWEGPMWGGTFQRIVGYGAIEQPRPKGPPVQWFLVGLAAQRAHLSLYVNAADADGSLVRQFADRLGDVKIGAAAITFHRVADLDLAAFGDLLRRARALAPDAR</sequence>
<evidence type="ECO:0000313" key="3">
    <source>
        <dbReference type="Proteomes" id="UP000438182"/>
    </source>
</evidence>
<dbReference type="EMBL" id="WSTA01000015">
    <property type="protein sequence ID" value="MWB97910.1"/>
    <property type="molecule type" value="Genomic_DNA"/>
</dbReference>
<evidence type="ECO:0000313" key="2">
    <source>
        <dbReference type="EMBL" id="MWB97910.1"/>
    </source>
</evidence>